<reference evidence="3" key="1">
    <citation type="journal article" date="2016" name="Nature">
        <title>Genome evolution in the allotetraploid frog Xenopus laevis.</title>
        <authorList>
            <person name="Session A.M."/>
            <person name="Uno Y."/>
            <person name="Kwon T."/>
            <person name="Chapman J.A."/>
            <person name="Toyoda A."/>
            <person name="Takahashi S."/>
            <person name="Fukui A."/>
            <person name="Hikosaka A."/>
            <person name="Suzuki A."/>
            <person name="Kondo M."/>
            <person name="van Heeringen S.J."/>
            <person name="Quigley I."/>
            <person name="Heinz S."/>
            <person name="Ogino H."/>
            <person name="Ochi H."/>
            <person name="Hellsten U."/>
            <person name="Lyons J.B."/>
            <person name="Simakov O."/>
            <person name="Putnam N."/>
            <person name="Stites J."/>
            <person name="Kuroki Y."/>
            <person name="Tanaka T."/>
            <person name="Michiue T."/>
            <person name="Watanabe M."/>
            <person name="Bogdanovic O."/>
            <person name="Lister R."/>
            <person name="Georgiou G."/>
            <person name="Paranjpe S.S."/>
            <person name="van Kruijsbergen I."/>
            <person name="Shu S."/>
            <person name="Carlson J."/>
            <person name="Kinoshita T."/>
            <person name="Ohta Y."/>
            <person name="Mawaribuchi S."/>
            <person name="Jenkins J."/>
            <person name="Grimwood J."/>
            <person name="Schmutz J."/>
            <person name="Mitros T."/>
            <person name="Mozaffari S.V."/>
            <person name="Suzuki Y."/>
            <person name="Haramoto Y."/>
            <person name="Yamamoto T.S."/>
            <person name="Takagi C."/>
            <person name="Heald R."/>
            <person name="Miller K."/>
            <person name="Haudenschild C."/>
            <person name="Kitzman J."/>
            <person name="Nakayama T."/>
            <person name="Izutsu Y."/>
            <person name="Robert J."/>
            <person name="Fortriede J."/>
            <person name="Burns K."/>
            <person name="Lotay V."/>
            <person name="Karimi K."/>
            <person name="Yasuoka Y."/>
            <person name="Dichmann D.S."/>
            <person name="Flajnik M.F."/>
            <person name="Houston D.W."/>
            <person name="Shendure J."/>
            <person name="DuPasquier L."/>
            <person name="Vize P.D."/>
            <person name="Zorn A.M."/>
            <person name="Ito M."/>
            <person name="Marcotte E.M."/>
            <person name="Wallingford J.B."/>
            <person name="Ito Y."/>
            <person name="Asashima M."/>
            <person name="Ueno N."/>
            <person name="Matsuda Y."/>
            <person name="Veenstra G.J."/>
            <person name="Fujiyama A."/>
            <person name="Harland R.M."/>
            <person name="Taira M."/>
            <person name="Rokhsar D.S."/>
        </authorList>
    </citation>
    <scope>NUCLEOTIDE SEQUENCE [LARGE SCALE GENOMIC DNA]</scope>
    <source>
        <strain evidence="3">J</strain>
    </source>
</reference>
<accession>A0A974DZL0</accession>
<name>A0A974DZL0_XENLA</name>
<feature type="transmembrane region" description="Helical" evidence="1">
    <location>
        <begin position="20"/>
        <end position="42"/>
    </location>
</feature>
<evidence type="ECO:0000313" key="3">
    <source>
        <dbReference type="Proteomes" id="UP000694892"/>
    </source>
</evidence>
<evidence type="ECO:0000256" key="1">
    <source>
        <dbReference type="SAM" id="Phobius"/>
    </source>
</evidence>
<proteinExistence type="predicted"/>
<dbReference type="Proteomes" id="UP000694892">
    <property type="component" value="Chromosome 1L"/>
</dbReference>
<dbReference type="EMBL" id="CM004466">
    <property type="protein sequence ID" value="OCU00829.1"/>
    <property type="molecule type" value="Genomic_DNA"/>
</dbReference>
<feature type="transmembrane region" description="Helical" evidence="1">
    <location>
        <begin position="54"/>
        <end position="72"/>
    </location>
</feature>
<keyword evidence="1" id="KW-0472">Membrane</keyword>
<protein>
    <submittedName>
        <fullName evidence="2">Uncharacterized protein</fullName>
    </submittedName>
</protein>
<sequence length="74" mass="8384">MKAQVFRMEPVRLPGSVAQSVVGIFHWRPAALCIMILVPLFAQRAKHIFCFPSFTQKPGGMGIFISLIYFLIFL</sequence>
<evidence type="ECO:0000313" key="2">
    <source>
        <dbReference type="EMBL" id="OCU00829.1"/>
    </source>
</evidence>
<keyword evidence="1" id="KW-0812">Transmembrane</keyword>
<dbReference type="AlphaFoldDB" id="A0A974DZL0"/>
<organism evidence="2 3">
    <name type="scientific">Xenopus laevis</name>
    <name type="common">African clawed frog</name>
    <dbReference type="NCBI Taxonomy" id="8355"/>
    <lineage>
        <taxon>Eukaryota</taxon>
        <taxon>Metazoa</taxon>
        <taxon>Chordata</taxon>
        <taxon>Craniata</taxon>
        <taxon>Vertebrata</taxon>
        <taxon>Euteleostomi</taxon>
        <taxon>Amphibia</taxon>
        <taxon>Batrachia</taxon>
        <taxon>Anura</taxon>
        <taxon>Pipoidea</taxon>
        <taxon>Pipidae</taxon>
        <taxon>Xenopodinae</taxon>
        <taxon>Xenopus</taxon>
        <taxon>Xenopus</taxon>
    </lineage>
</organism>
<gene>
    <name evidence="2" type="ORF">XELAEV_18006606mg</name>
</gene>
<keyword evidence="1" id="KW-1133">Transmembrane helix</keyword>